<name>A0AAP0E8U5_9MAGN</name>
<dbReference type="AlphaFoldDB" id="A0AAP0E8U5"/>
<keyword evidence="2" id="KW-1185">Reference proteome</keyword>
<reference evidence="1 2" key="1">
    <citation type="submission" date="2024-01" db="EMBL/GenBank/DDBJ databases">
        <title>Genome assemblies of Stephania.</title>
        <authorList>
            <person name="Yang L."/>
        </authorList>
    </citation>
    <scope>NUCLEOTIDE SEQUENCE [LARGE SCALE GENOMIC DNA]</scope>
    <source>
        <strain evidence="1">YNDBR</strain>
        <tissue evidence="1">Leaf</tissue>
    </source>
</reference>
<dbReference type="EMBL" id="JBBNAF010000013">
    <property type="protein sequence ID" value="KAK9086962.1"/>
    <property type="molecule type" value="Genomic_DNA"/>
</dbReference>
<protein>
    <submittedName>
        <fullName evidence="1">Uncharacterized protein</fullName>
    </submittedName>
</protein>
<dbReference type="Proteomes" id="UP001420932">
    <property type="component" value="Unassembled WGS sequence"/>
</dbReference>
<comment type="caution">
    <text evidence="1">The sequence shown here is derived from an EMBL/GenBank/DDBJ whole genome shotgun (WGS) entry which is preliminary data.</text>
</comment>
<evidence type="ECO:0000313" key="2">
    <source>
        <dbReference type="Proteomes" id="UP001420932"/>
    </source>
</evidence>
<proteinExistence type="predicted"/>
<accession>A0AAP0E8U5</accession>
<evidence type="ECO:0000313" key="1">
    <source>
        <dbReference type="EMBL" id="KAK9086962.1"/>
    </source>
</evidence>
<gene>
    <name evidence="1" type="ORF">Syun_029356</name>
</gene>
<organism evidence="1 2">
    <name type="scientific">Stephania yunnanensis</name>
    <dbReference type="NCBI Taxonomy" id="152371"/>
    <lineage>
        <taxon>Eukaryota</taxon>
        <taxon>Viridiplantae</taxon>
        <taxon>Streptophyta</taxon>
        <taxon>Embryophyta</taxon>
        <taxon>Tracheophyta</taxon>
        <taxon>Spermatophyta</taxon>
        <taxon>Magnoliopsida</taxon>
        <taxon>Ranunculales</taxon>
        <taxon>Menispermaceae</taxon>
        <taxon>Menispermoideae</taxon>
        <taxon>Cissampelideae</taxon>
        <taxon>Stephania</taxon>
    </lineage>
</organism>
<sequence>METRDGSIDALIERLTQMEQSLACMEAARNEAGEDDTTVLVQLDALEKLVSLLMGKMEAFIGDVSTLENQFRRLNMNVQAIGVKCME</sequence>